<keyword evidence="2" id="KW-1185">Reference proteome</keyword>
<proteinExistence type="predicted"/>
<name>A0A7T8IWZ1_9CAUD</name>
<evidence type="ECO:0000313" key="2">
    <source>
        <dbReference type="Proteomes" id="UP000595566"/>
    </source>
</evidence>
<sequence>MTQLSQLHPGMVEEVISMLRHIEIDGETMQHIIESVGLEDQMTRQLMFSADRGYVEDLWDEIVELERSHD</sequence>
<dbReference type="Proteomes" id="UP000595566">
    <property type="component" value="Segment"/>
</dbReference>
<organism evidence="1 2">
    <name type="scientific">Flavobacterium phage vB_FspM_immuto_2-6A</name>
    <dbReference type="NCBI Taxonomy" id="2801477"/>
    <lineage>
        <taxon>Viruses</taxon>
        <taxon>Duplodnaviria</taxon>
        <taxon>Heunggongvirae</taxon>
        <taxon>Uroviricota</taxon>
        <taxon>Caudoviricetes</taxon>
        <taxon>Immutovirus</taxon>
        <taxon>Immutovirus immuto</taxon>
    </lineage>
</organism>
<evidence type="ECO:0000313" key="1">
    <source>
        <dbReference type="EMBL" id="QQO91817.1"/>
    </source>
</evidence>
<dbReference type="EMBL" id="MW353175">
    <property type="protein sequence ID" value="QQO91817.1"/>
    <property type="molecule type" value="Genomic_DNA"/>
</dbReference>
<gene>
    <name evidence="1" type="ORF">immuto26A_138</name>
</gene>
<protein>
    <submittedName>
        <fullName evidence="1">ABC-type histidine transport system, ATPase component</fullName>
    </submittedName>
</protein>
<accession>A0A7T8IWZ1</accession>
<reference evidence="1 2" key="1">
    <citation type="submission" date="2020-12" db="EMBL/GenBank/DDBJ databases">
        <title>Dynamics of Baltic Sea phages driven by environmental changes.</title>
        <authorList>
            <person name="Hoetzinger M."/>
            <person name="Nilsson E."/>
            <person name="Holmfeldt K."/>
        </authorList>
    </citation>
    <scope>NUCLEOTIDE SEQUENCE [LARGE SCALE GENOMIC DNA]</scope>
</reference>